<reference evidence="3 4" key="1">
    <citation type="submission" date="2020-08" db="EMBL/GenBank/DDBJ databases">
        <title>Genomic Encyclopedia of Type Strains, Phase III (KMG-III): the genomes of soil and plant-associated and newly described type strains.</title>
        <authorList>
            <person name="Whitman W."/>
        </authorList>
    </citation>
    <scope>NUCLEOTIDE SEQUENCE [LARGE SCALE GENOMIC DNA]</scope>
    <source>
        <strain evidence="3 4">CECT 8571</strain>
    </source>
</reference>
<dbReference type="Gene3D" id="3.50.50.60">
    <property type="entry name" value="FAD/NAD(P)-binding domain"/>
    <property type="match status" value="1"/>
</dbReference>
<keyword evidence="4" id="KW-1185">Reference proteome</keyword>
<comment type="caution">
    <text evidence="3">The sequence shown here is derived from an EMBL/GenBank/DDBJ whole genome shotgun (WGS) entry which is preliminary data.</text>
</comment>
<dbReference type="Gene3D" id="3.30.9.10">
    <property type="entry name" value="D-Amino Acid Oxidase, subunit A, domain 2"/>
    <property type="match status" value="1"/>
</dbReference>
<dbReference type="Pfam" id="PF01266">
    <property type="entry name" value="DAO"/>
    <property type="match status" value="1"/>
</dbReference>
<sequence length="411" mass="44562">MSEQQHHFDTLIIGGGIAGLWLANRLQSAGYNLLLLEQSGLGDQQSMASQGMIHGGVKYALSGALTGASEAIADMPAHWAACLKGEGDVDLRGAQVLSQHFYMWASQSVTSRITTFFASKALRGRVDSLKPDQYPPLLAAAGQSFDLYKLVDVVLDVPSVIEALARNLSGRTRTIDWQHAHLEQGENGISLAIEQNGERHRIHAKKMIFTAGRGNEALLAASGCQRPAMQLRPLQQVMVKHDLGYEFYGHCLGADKTPRLTISSHPARDGDTVWYLGGSLAEQGATQSPAELITTAQSELAALMPWLDFTRAEWATLPIARAEPRQRNFARPDQAFAARAQRDDGAPTNILVGWPTKLTLAPNMANSLMALLQEDGIEPSGQPSDCEFLPPAPLAHTPWDSAFNLIDETPA</sequence>
<organism evidence="3 4">
    <name type="scientific">Simiduia aestuariiviva</name>
    <dbReference type="NCBI Taxonomy" id="1510459"/>
    <lineage>
        <taxon>Bacteria</taxon>
        <taxon>Pseudomonadati</taxon>
        <taxon>Pseudomonadota</taxon>
        <taxon>Gammaproteobacteria</taxon>
        <taxon>Cellvibrionales</taxon>
        <taxon>Cellvibrionaceae</taxon>
        <taxon>Simiduia</taxon>
    </lineage>
</organism>
<dbReference type="SUPFAM" id="SSF51905">
    <property type="entry name" value="FAD/NAD(P)-binding domain"/>
    <property type="match status" value="1"/>
</dbReference>
<gene>
    <name evidence="3" type="ORF">FHS30_000043</name>
</gene>
<feature type="domain" description="FAD dependent oxidoreductase" evidence="2">
    <location>
        <begin position="9"/>
        <end position="315"/>
    </location>
</feature>
<name>A0A839UN39_9GAMM</name>
<dbReference type="EMBL" id="JACHXZ010000001">
    <property type="protein sequence ID" value="MBB3166867.1"/>
    <property type="molecule type" value="Genomic_DNA"/>
</dbReference>
<dbReference type="InterPro" id="IPR036188">
    <property type="entry name" value="FAD/NAD-bd_sf"/>
</dbReference>
<dbReference type="GO" id="GO:0016491">
    <property type="term" value="F:oxidoreductase activity"/>
    <property type="evidence" value="ECO:0007669"/>
    <property type="project" value="UniProtKB-KW"/>
</dbReference>
<evidence type="ECO:0000313" key="3">
    <source>
        <dbReference type="EMBL" id="MBB3166867.1"/>
    </source>
</evidence>
<evidence type="ECO:0000259" key="2">
    <source>
        <dbReference type="Pfam" id="PF01266"/>
    </source>
</evidence>
<keyword evidence="1" id="KW-0560">Oxidoreductase</keyword>
<dbReference type="Proteomes" id="UP000559987">
    <property type="component" value="Unassembled WGS sequence"/>
</dbReference>
<dbReference type="RefSeq" id="WP_183907217.1">
    <property type="nucleotide sequence ID" value="NZ_JACHXZ010000001.1"/>
</dbReference>
<dbReference type="InterPro" id="IPR006076">
    <property type="entry name" value="FAD-dep_OxRdtase"/>
</dbReference>
<proteinExistence type="predicted"/>
<accession>A0A839UN39</accession>
<protein>
    <submittedName>
        <fullName evidence="3">Glycerol-3-phosphate dehydrogenase</fullName>
    </submittedName>
</protein>
<dbReference type="AlphaFoldDB" id="A0A839UN39"/>
<evidence type="ECO:0000256" key="1">
    <source>
        <dbReference type="ARBA" id="ARBA00023002"/>
    </source>
</evidence>
<evidence type="ECO:0000313" key="4">
    <source>
        <dbReference type="Proteomes" id="UP000559987"/>
    </source>
</evidence>